<proteinExistence type="predicted"/>
<dbReference type="InterPro" id="IPR021259">
    <property type="entry name" value="DUF2817"/>
</dbReference>
<dbReference type="Pfam" id="PF10994">
    <property type="entry name" value="DUF2817"/>
    <property type="match status" value="1"/>
</dbReference>
<accession>A0ABQ4PXI2</accession>
<gene>
    <name evidence="1" type="ORF">PsB1_1528</name>
</gene>
<evidence type="ECO:0000313" key="2">
    <source>
        <dbReference type="Proteomes" id="UP001161064"/>
    </source>
</evidence>
<dbReference type="Proteomes" id="UP001161064">
    <property type="component" value="Unassembled WGS sequence"/>
</dbReference>
<dbReference type="RefSeq" id="WP_284360251.1">
    <property type="nucleotide sequence ID" value="NZ_BPFZ01000009.1"/>
</dbReference>
<evidence type="ECO:0008006" key="3">
    <source>
        <dbReference type="Google" id="ProtNLM"/>
    </source>
</evidence>
<name>A0ABQ4PXI2_9PROT</name>
<comment type="caution">
    <text evidence="1">The sequence shown here is derived from an EMBL/GenBank/DDBJ whole genome shotgun (WGS) entry which is preliminary data.</text>
</comment>
<evidence type="ECO:0000313" key="1">
    <source>
        <dbReference type="EMBL" id="GIU67374.1"/>
    </source>
</evidence>
<sequence>MTYWTDLTPISTYFSATYLEAREKFLMVAQSHNAKIERHILPHARGPGGLELSLDCAILGPDQPSAAIVIISGTHGPEGYCGSGVQFGLMASGWAQTWANNIRLVFIHAHNPFGFAWDSRFNEDNIDLNRNYLPDFSKDLPANPIYDLLANWAAPRQRDAGTLTQSHVKLLEFGREHGLDLLQAALTGGQYSHPKGLYFGGFAPSWSNRTLHELIARHCVGLDCVVTLDLHTGLGSYGHGELITQASFSCDHYRRQRDIWGDQIRSTKDIDSVSSDLSGTLDGAILAALEPTWTVCVALEFGTLDAFSVFTATQASSWLHCYGNPEGPEAAEIRQASRAAFYPEEESWKEMVWARSLDVIGRAADYLGKSAT</sequence>
<dbReference type="CDD" id="cd06233">
    <property type="entry name" value="M14-like"/>
    <property type="match status" value="1"/>
</dbReference>
<dbReference type="EMBL" id="BPFZ01000009">
    <property type="protein sequence ID" value="GIU67374.1"/>
    <property type="molecule type" value="Genomic_DNA"/>
</dbReference>
<reference evidence="1" key="1">
    <citation type="submission" date="2021-05" db="EMBL/GenBank/DDBJ databases">
        <authorList>
            <person name="Tanabe Y."/>
        </authorList>
    </citation>
    <scope>NUCLEOTIDE SEQUENCE</scope>
    <source>
        <strain evidence="1">BOTRYCO-1</strain>
    </source>
</reference>
<reference evidence="1" key="2">
    <citation type="journal article" date="2023" name="ISME Commun">
        <title>Characterization of a bloom-associated alphaproteobacterial lineage, 'Candidatus Phycosocius': insights into freshwater algal-bacterial interactions.</title>
        <authorList>
            <person name="Tanabe Y."/>
            <person name="Yamaguchi H."/>
            <person name="Yoshida M."/>
            <person name="Kai A."/>
            <person name="Okazaki Y."/>
        </authorList>
    </citation>
    <scope>NUCLEOTIDE SEQUENCE</scope>
    <source>
        <strain evidence="1">BOTRYCO-1</strain>
    </source>
</reference>
<dbReference type="Gene3D" id="3.40.630.10">
    <property type="entry name" value="Zn peptidases"/>
    <property type="match status" value="1"/>
</dbReference>
<keyword evidence="2" id="KW-1185">Reference proteome</keyword>
<organism evidence="1 2">
    <name type="scientific">Candidatus Phycosocius spiralis</name>
    <dbReference type="NCBI Taxonomy" id="2815099"/>
    <lineage>
        <taxon>Bacteria</taxon>
        <taxon>Pseudomonadati</taxon>
        <taxon>Pseudomonadota</taxon>
        <taxon>Alphaproteobacteria</taxon>
        <taxon>Caulobacterales</taxon>
        <taxon>Caulobacterales incertae sedis</taxon>
        <taxon>Candidatus Phycosocius</taxon>
    </lineage>
</organism>
<protein>
    <recommendedName>
        <fullName evidence="3">DUF2817 domain-containing protein</fullName>
    </recommendedName>
</protein>
<dbReference type="SUPFAM" id="SSF53187">
    <property type="entry name" value="Zn-dependent exopeptidases"/>
    <property type="match status" value="1"/>
</dbReference>